<accession>A0A381J9Z3</accession>
<protein>
    <submittedName>
        <fullName evidence="1">Uncharacterized protein</fullName>
    </submittedName>
</protein>
<dbReference type="EMBL" id="UFWZ01000001">
    <property type="protein sequence ID" value="SUY48021.1"/>
    <property type="molecule type" value="Genomic_DNA"/>
</dbReference>
<name>A0A381J9Z3_9CLOT</name>
<keyword evidence="2" id="KW-1185">Reference proteome</keyword>
<evidence type="ECO:0000313" key="2">
    <source>
        <dbReference type="Proteomes" id="UP000254664"/>
    </source>
</evidence>
<dbReference type="AlphaFoldDB" id="A0A381J9Z3"/>
<reference evidence="1 2" key="1">
    <citation type="submission" date="2018-06" db="EMBL/GenBank/DDBJ databases">
        <authorList>
            <consortium name="Pathogen Informatics"/>
            <person name="Doyle S."/>
        </authorList>
    </citation>
    <scope>NUCLEOTIDE SEQUENCE [LARGE SCALE GENOMIC DNA]</scope>
    <source>
        <strain evidence="1 2">NCTC9836</strain>
    </source>
</reference>
<dbReference type="Proteomes" id="UP000254664">
    <property type="component" value="Unassembled WGS sequence"/>
</dbReference>
<organism evidence="1 2">
    <name type="scientific">Clostridium putrefaciens</name>
    <dbReference type="NCBI Taxonomy" id="99675"/>
    <lineage>
        <taxon>Bacteria</taxon>
        <taxon>Bacillati</taxon>
        <taxon>Bacillota</taxon>
        <taxon>Clostridia</taxon>
        <taxon>Eubacteriales</taxon>
        <taxon>Clostridiaceae</taxon>
        <taxon>Clostridium</taxon>
    </lineage>
</organism>
<gene>
    <name evidence="1" type="ORF">NCTC9836_02395</name>
</gene>
<evidence type="ECO:0000313" key="1">
    <source>
        <dbReference type="EMBL" id="SUY48021.1"/>
    </source>
</evidence>
<sequence>MLNEKKGIKIHRTKVIIYDNFNQNTSMGFI</sequence>
<proteinExistence type="predicted"/>